<keyword evidence="1" id="KW-0472">Membrane</keyword>
<organism evidence="3 4">
    <name type="scientific">Candidatus Pedobacter colombiensis</name>
    <dbReference type="NCBI Taxonomy" id="3121371"/>
    <lineage>
        <taxon>Bacteria</taxon>
        <taxon>Pseudomonadati</taxon>
        <taxon>Bacteroidota</taxon>
        <taxon>Sphingobacteriia</taxon>
        <taxon>Sphingobacteriales</taxon>
        <taxon>Sphingobacteriaceae</taxon>
        <taxon>Pedobacter</taxon>
    </lineage>
</organism>
<feature type="transmembrane region" description="Helical" evidence="1">
    <location>
        <begin position="106"/>
        <end position="129"/>
    </location>
</feature>
<feature type="transmembrane region" description="Helical" evidence="1">
    <location>
        <begin position="314"/>
        <end position="331"/>
    </location>
</feature>
<evidence type="ECO:0000313" key="3">
    <source>
        <dbReference type="EMBL" id="WEK20271.1"/>
    </source>
</evidence>
<evidence type="ECO:0000256" key="1">
    <source>
        <dbReference type="SAM" id="Phobius"/>
    </source>
</evidence>
<dbReference type="InterPro" id="IPR052173">
    <property type="entry name" value="Beta-lactam_resp_regulator"/>
</dbReference>
<dbReference type="InterPro" id="IPR008756">
    <property type="entry name" value="Peptidase_M56"/>
</dbReference>
<feature type="transmembrane region" description="Helical" evidence="1">
    <location>
        <begin position="20"/>
        <end position="37"/>
    </location>
</feature>
<evidence type="ECO:0000313" key="4">
    <source>
        <dbReference type="Proteomes" id="UP001214530"/>
    </source>
</evidence>
<gene>
    <name evidence="3" type="ORF">P0Y49_03790</name>
</gene>
<keyword evidence="1" id="KW-0812">Transmembrane</keyword>
<dbReference type="Pfam" id="PF05569">
    <property type="entry name" value="Peptidase_M56"/>
    <property type="match status" value="1"/>
</dbReference>
<dbReference type="CDD" id="cd07341">
    <property type="entry name" value="M56_BlaR1_MecR1_like"/>
    <property type="match status" value="1"/>
</dbReference>
<evidence type="ECO:0000259" key="2">
    <source>
        <dbReference type="Pfam" id="PF05569"/>
    </source>
</evidence>
<feature type="domain" description="Peptidase M56" evidence="2">
    <location>
        <begin position="20"/>
        <end position="299"/>
    </location>
</feature>
<sequence length="562" mass="64276">MEAIVNNLIKATGWSIFHSLWQAAIIYGLLLFLVAILPRITAKLKHNLAYGAMCIMFASFVITFFYTFKWPTTGKSGITVDAGHQIINSKYLSVFSESLSSRTEQFFPYLVSTYAIGLLFQLVILSVGYRKLHLLKQSDKKAVPLAWQAAFDELFTKLNLRQQIGFYLSEHVNMPLVVGYFKPVVLFPIALVAQLDIKQVEAILIHELSHIRRNDYLLNLIKTAIETIMFFNPFVWLSGKFINIEREHACDDLVLELTGTPLTYAHALLKLEILKDKSTPALSMAASGKQQHLYQRIKRITDMKTNYRNAKQQLFATMLAVVAILSLAWISPTKTTAKDIKPIQLVITKKSDQSLTIISPSSNAKYMALKMNIDTSKKKHKTKIICLDGSGIKKKWNDTTGLAHDFQFNIDSTITASLAFLKSPKWQEDVKRMAENFSKNFDAKVIEIHAKDFQKDAEKIEKYFKSAEWKKQQHKIEMQANQIELHFNSPEFKKNIEKQIEKAQEEAKKAREYTSSAEYKRKINETKALENSAAYKELKKKFDADVEAIKKKNTHQTDSTSH</sequence>
<dbReference type="AlphaFoldDB" id="A0AAJ5W8Z0"/>
<accession>A0AAJ5W8Z0</accession>
<dbReference type="PANTHER" id="PTHR34978:SF3">
    <property type="entry name" value="SLR0241 PROTEIN"/>
    <property type="match status" value="1"/>
</dbReference>
<dbReference type="Proteomes" id="UP001214530">
    <property type="component" value="Chromosome"/>
</dbReference>
<reference evidence="3" key="1">
    <citation type="submission" date="2023-03" db="EMBL/GenBank/DDBJ databases">
        <title>Andean soil-derived lignocellulolytic bacterial consortium as a source of novel taxa and putative plastic-active enzymes.</title>
        <authorList>
            <person name="Diaz-Garcia L."/>
            <person name="Chuvochina M."/>
            <person name="Feuerriegel G."/>
            <person name="Bunk B."/>
            <person name="Sproer C."/>
            <person name="Streit W.R."/>
            <person name="Rodriguez L.M."/>
            <person name="Overmann J."/>
            <person name="Jimenez D.J."/>
        </authorList>
    </citation>
    <scope>NUCLEOTIDE SEQUENCE</scope>
    <source>
        <strain evidence="3">MAG 3858</strain>
    </source>
</reference>
<dbReference type="EMBL" id="CP119313">
    <property type="protein sequence ID" value="WEK20271.1"/>
    <property type="molecule type" value="Genomic_DNA"/>
</dbReference>
<protein>
    <submittedName>
        <fullName evidence="3">M56 family metallopeptidase</fullName>
    </submittedName>
</protein>
<name>A0AAJ5W8Z0_9SPHI</name>
<keyword evidence="1" id="KW-1133">Transmembrane helix</keyword>
<dbReference type="Gene3D" id="3.30.2010.10">
    <property type="entry name" value="Metalloproteases ('zincins'), catalytic domain"/>
    <property type="match status" value="1"/>
</dbReference>
<proteinExistence type="predicted"/>
<feature type="transmembrane region" description="Helical" evidence="1">
    <location>
        <begin position="49"/>
        <end position="68"/>
    </location>
</feature>
<dbReference type="PANTHER" id="PTHR34978">
    <property type="entry name" value="POSSIBLE SENSOR-TRANSDUCER PROTEIN BLAR"/>
    <property type="match status" value="1"/>
</dbReference>